<gene>
    <name evidence="9" type="primary">lepB</name>
    <name evidence="9" type="ORF">DW656_17985</name>
</gene>
<dbReference type="NCBIfam" id="TIGR02227">
    <property type="entry name" value="sigpep_I_bact"/>
    <property type="match status" value="1"/>
</dbReference>
<name>A0A3R6HLL3_9FIRM</name>
<evidence type="ECO:0000256" key="1">
    <source>
        <dbReference type="ARBA" id="ARBA00000677"/>
    </source>
</evidence>
<dbReference type="Proteomes" id="UP000284579">
    <property type="component" value="Unassembled WGS sequence"/>
</dbReference>
<evidence type="ECO:0000259" key="8">
    <source>
        <dbReference type="Pfam" id="PF10502"/>
    </source>
</evidence>
<feature type="active site" evidence="6">
    <location>
        <position position="89"/>
    </location>
</feature>
<protein>
    <recommendedName>
        <fullName evidence="4 7">Signal peptidase I</fullName>
        <ecNumber evidence="4 7">3.4.21.89</ecNumber>
    </recommendedName>
</protein>
<dbReference type="RefSeq" id="WP_118199911.1">
    <property type="nucleotide sequence ID" value="NZ_QRHO01000089.1"/>
</dbReference>
<organism evidence="9 10">
    <name type="scientific">Coprococcus comes</name>
    <dbReference type="NCBI Taxonomy" id="410072"/>
    <lineage>
        <taxon>Bacteria</taxon>
        <taxon>Bacillati</taxon>
        <taxon>Bacillota</taxon>
        <taxon>Clostridia</taxon>
        <taxon>Lachnospirales</taxon>
        <taxon>Lachnospiraceae</taxon>
        <taxon>Coprococcus</taxon>
    </lineage>
</organism>
<reference evidence="9 10" key="1">
    <citation type="submission" date="2018-08" db="EMBL/GenBank/DDBJ databases">
        <title>A genome reference for cultivated species of the human gut microbiota.</title>
        <authorList>
            <person name="Zou Y."/>
            <person name="Xue W."/>
            <person name="Luo G."/>
        </authorList>
    </citation>
    <scope>NUCLEOTIDE SEQUENCE [LARGE SCALE GENOMIC DNA]</scope>
    <source>
        <strain evidence="9 10">AM23-3</strain>
    </source>
</reference>
<keyword evidence="7" id="KW-0812">Transmembrane</keyword>
<keyword evidence="7" id="KW-1133">Transmembrane helix</keyword>
<dbReference type="PROSITE" id="PS00761">
    <property type="entry name" value="SPASE_I_3"/>
    <property type="match status" value="1"/>
</dbReference>
<comment type="catalytic activity">
    <reaction evidence="1 7">
        <text>Cleavage of hydrophobic, N-terminal signal or leader sequences from secreted and periplasmic proteins.</text>
        <dbReference type="EC" id="3.4.21.89"/>
    </reaction>
</comment>
<accession>A0A3R6HLL3</accession>
<feature type="domain" description="Peptidase S26" evidence="8">
    <location>
        <begin position="13"/>
        <end position="178"/>
    </location>
</feature>
<dbReference type="Pfam" id="PF10502">
    <property type="entry name" value="Peptidase_S26"/>
    <property type="match status" value="1"/>
</dbReference>
<keyword evidence="7" id="KW-0472">Membrane</keyword>
<dbReference type="PANTHER" id="PTHR43390:SF1">
    <property type="entry name" value="CHLOROPLAST PROCESSING PEPTIDASE"/>
    <property type="match status" value="1"/>
</dbReference>
<dbReference type="InterPro" id="IPR019533">
    <property type="entry name" value="Peptidase_S26"/>
</dbReference>
<evidence type="ECO:0000256" key="2">
    <source>
        <dbReference type="ARBA" id="ARBA00004401"/>
    </source>
</evidence>
<dbReference type="InterPro" id="IPR036286">
    <property type="entry name" value="LexA/Signal_pep-like_sf"/>
</dbReference>
<sequence>MTTGITSILKNILKFITFIGAVVAAVFLLRAFVIEPFVVPTGSMESTIEVGDCILAQKITLETGSDLKSGDIVVFKNPRPRNGVDILVKRVIATSGQTVDLKDGKVYVDGRRLDESYAMGESKPLDAHLSSAPDSYPYTIPDGCIWVMGDNRENSADSRYFGPVEEDSVIGIVFARYFPFDRIGSVS</sequence>
<evidence type="ECO:0000313" key="9">
    <source>
        <dbReference type="EMBL" id="RHF77602.1"/>
    </source>
</evidence>
<dbReference type="SUPFAM" id="SSF51306">
    <property type="entry name" value="LexA/Signal peptidase"/>
    <property type="match status" value="1"/>
</dbReference>
<evidence type="ECO:0000313" key="10">
    <source>
        <dbReference type="Proteomes" id="UP000284579"/>
    </source>
</evidence>
<evidence type="ECO:0000256" key="3">
    <source>
        <dbReference type="ARBA" id="ARBA00009370"/>
    </source>
</evidence>
<dbReference type="CDD" id="cd06530">
    <property type="entry name" value="S26_SPase_I"/>
    <property type="match status" value="1"/>
</dbReference>
<dbReference type="EC" id="3.4.21.89" evidence="4 7"/>
<evidence type="ECO:0000256" key="7">
    <source>
        <dbReference type="RuleBase" id="RU362042"/>
    </source>
</evidence>
<evidence type="ECO:0000256" key="4">
    <source>
        <dbReference type="ARBA" id="ARBA00013208"/>
    </source>
</evidence>
<dbReference type="GO" id="GO:0006465">
    <property type="term" value="P:signal peptide processing"/>
    <property type="evidence" value="ECO:0007669"/>
    <property type="project" value="InterPro"/>
</dbReference>
<dbReference type="InterPro" id="IPR000223">
    <property type="entry name" value="Pept_S26A_signal_pept_1"/>
</dbReference>
<dbReference type="PANTHER" id="PTHR43390">
    <property type="entry name" value="SIGNAL PEPTIDASE I"/>
    <property type="match status" value="1"/>
</dbReference>
<dbReference type="GO" id="GO:0004252">
    <property type="term" value="F:serine-type endopeptidase activity"/>
    <property type="evidence" value="ECO:0007669"/>
    <property type="project" value="InterPro"/>
</dbReference>
<proteinExistence type="inferred from homology"/>
<evidence type="ECO:0000256" key="5">
    <source>
        <dbReference type="ARBA" id="ARBA00022801"/>
    </source>
</evidence>
<dbReference type="Gene3D" id="2.10.109.10">
    <property type="entry name" value="Umud Fragment, subunit A"/>
    <property type="match status" value="1"/>
</dbReference>
<comment type="subcellular location">
    <subcellularLocation>
        <location evidence="2">Cell membrane</location>
        <topology evidence="2">Single-pass type II membrane protein</topology>
    </subcellularLocation>
    <subcellularLocation>
        <location evidence="7">Membrane</location>
        <topology evidence="7">Single-pass type II membrane protein</topology>
    </subcellularLocation>
</comment>
<dbReference type="EMBL" id="QRHO01000089">
    <property type="protein sequence ID" value="RHF77602.1"/>
    <property type="molecule type" value="Genomic_DNA"/>
</dbReference>
<feature type="active site" evidence="6">
    <location>
        <position position="43"/>
    </location>
</feature>
<dbReference type="GO" id="GO:0009003">
    <property type="term" value="F:signal peptidase activity"/>
    <property type="evidence" value="ECO:0007669"/>
    <property type="project" value="UniProtKB-EC"/>
</dbReference>
<dbReference type="AlphaFoldDB" id="A0A3R6HLL3"/>
<comment type="caution">
    <text evidence="9">The sequence shown here is derived from an EMBL/GenBank/DDBJ whole genome shotgun (WGS) entry which is preliminary data.</text>
</comment>
<feature type="transmembrane region" description="Helical" evidence="7">
    <location>
        <begin position="12"/>
        <end position="33"/>
    </location>
</feature>
<keyword evidence="7" id="KW-0645">Protease</keyword>
<dbReference type="GO" id="GO:0005886">
    <property type="term" value="C:plasma membrane"/>
    <property type="evidence" value="ECO:0007669"/>
    <property type="project" value="UniProtKB-SubCell"/>
</dbReference>
<dbReference type="InterPro" id="IPR019758">
    <property type="entry name" value="Pept_S26A_signal_pept_1_CS"/>
</dbReference>
<comment type="similarity">
    <text evidence="3 7">Belongs to the peptidase S26 family.</text>
</comment>
<evidence type="ECO:0000256" key="6">
    <source>
        <dbReference type="PIRSR" id="PIRSR600223-1"/>
    </source>
</evidence>
<keyword evidence="5 7" id="KW-0378">Hydrolase</keyword>
<dbReference type="PRINTS" id="PR00727">
    <property type="entry name" value="LEADERPTASE"/>
</dbReference>